<organism evidence="1 2">
    <name type="scientific">Acetobacter orientalis</name>
    <dbReference type="NCBI Taxonomy" id="146474"/>
    <lineage>
        <taxon>Bacteria</taxon>
        <taxon>Pseudomonadati</taxon>
        <taxon>Pseudomonadota</taxon>
        <taxon>Alphaproteobacteria</taxon>
        <taxon>Acetobacterales</taxon>
        <taxon>Acetobacteraceae</taxon>
        <taxon>Acetobacter</taxon>
    </lineage>
</organism>
<dbReference type="KEGG" id="aot:AcetOri_orf03730"/>
<name>A0A2Z5ZK89_9PROT</name>
<reference evidence="1 2" key="1">
    <citation type="submission" date="2018-02" db="EMBL/GenBank/DDBJ databases">
        <title>Acetobacter orientalis genome.</title>
        <authorList>
            <person name="Nakashima N."/>
            <person name="Tamura T."/>
        </authorList>
    </citation>
    <scope>NUCLEOTIDE SEQUENCE [LARGE SCALE GENOMIC DNA]</scope>
    <source>
        <strain evidence="1 2">FAN1</strain>
    </source>
</reference>
<sequence length="52" mass="5869">MSNFCKIKRLKAKREAAWRFSVLVQGALMPHGRGIECSEQGKHGGKTALWRV</sequence>
<accession>A0A2Z5ZK89</accession>
<evidence type="ECO:0000313" key="1">
    <source>
        <dbReference type="EMBL" id="BBC80815.1"/>
    </source>
</evidence>
<protein>
    <submittedName>
        <fullName evidence="1">Uncharacterized protein</fullName>
    </submittedName>
</protein>
<dbReference type="AlphaFoldDB" id="A0A2Z5ZK89"/>
<proteinExistence type="predicted"/>
<gene>
    <name evidence="1" type="ORF">AcetOrient_orf03730</name>
</gene>
<dbReference type="Proteomes" id="UP000270034">
    <property type="component" value="Chromosome"/>
</dbReference>
<dbReference type="EMBL" id="AP018515">
    <property type="protein sequence ID" value="BBC80815.1"/>
    <property type="molecule type" value="Genomic_DNA"/>
</dbReference>
<evidence type="ECO:0000313" key="2">
    <source>
        <dbReference type="Proteomes" id="UP000270034"/>
    </source>
</evidence>